<evidence type="ECO:0000256" key="9">
    <source>
        <dbReference type="ARBA" id="ARBA00023136"/>
    </source>
</evidence>
<evidence type="ECO:0000256" key="5">
    <source>
        <dbReference type="ARBA" id="ARBA00022723"/>
    </source>
</evidence>
<evidence type="ECO:0000259" key="13">
    <source>
        <dbReference type="PROSITE" id="PS51007"/>
    </source>
</evidence>
<keyword evidence="7 11" id="KW-1133">Transmembrane helix</keyword>
<feature type="domain" description="Cytochrome c" evidence="13">
    <location>
        <begin position="184"/>
        <end position="259"/>
    </location>
</feature>
<feature type="transmembrane region" description="Helical" evidence="11">
    <location>
        <begin position="137"/>
        <end position="155"/>
    </location>
</feature>
<reference evidence="14" key="2">
    <citation type="submission" date="2020-09" db="EMBL/GenBank/DDBJ databases">
        <authorList>
            <person name="Sun Q."/>
            <person name="Ohkuma M."/>
        </authorList>
    </citation>
    <scope>NUCLEOTIDE SEQUENCE</scope>
    <source>
        <strain evidence="14">JCM 17251</strain>
    </source>
</reference>
<comment type="subcellular location">
    <subcellularLocation>
        <location evidence="1">Membrane</location>
        <topology evidence="1">Multi-pass membrane protein</topology>
    </subcellularLocation>
</comment>
<dbReference type="GO" id="GO:0016020">
    <property type="term" value="C:membrane"/>
    <property type="evidence" value="ECO:0007669"/>
    <property type="project" value="UniProtKB-SubCell"/>
</dbReference>
<dbReference type="GO" id="GO:0046872">
    <property type="term" value="F:metal ion binding"/>
    <property type="evidence" value="ECO:0007669"/>
    <property type="project" value="UniProtKB-KW"/>
</dbReference>
<keyword evidence="3 10" id="KW-0349">Heme</keyword>
<evidence type="ECO:0000256" key="2">
    <source>
        <dbReference type="ARBA" id="ARBA00022448"/>
    </source>
</evidence>
<dbReference type="Proteomes" id="UP000624041">
    <property type="component" value="Unassembled WGS sequence"/>
</dbReference>
<keyword evidence="8 10" id="KW-0408">Iron</keyword>
<dbReference type="Pfam" id="PF13442">
    <property type="entry name" value="Cytochrome_CBB3"/>
    <property type="match status" value="1"/>
</dbReference>
<evidence type="ECO:0000256" key="7">
    <source>
        <dbReference type="ARBA" id="ARBA00022989"/>
    </source>
</evidence>
<evidence type="ECO:0000256" key="6">
    <source>
        <dbReference type="ARBA" id="ARBA00022982"/>
    </source>
</evidence>
<dbReference type="InterPro" id="IPR005798">
    <property type="entry name" value="Cyt_b/b6_C"/>
</dbReference>
<accession>A0A917XXY1</accession>
<dbReference type="InterPro" id="IPR027387">
    <property type="entry name" value="Cytb/b6-like_sf"/>
</dbReference>
<reference evidence="14" key="1">
    <citation type="journal article" date="2014" name="Int. J. Syst. Evol. Microbiol.">
        <title>Complete genome sequence of Corynebacterium casei LMG S-19264T (=DSM 44701T), isolated from a smear-ripened cheese.</title>
        <authorList>
            <consortium name="US DOE Joint Genome Institute (JGI-PGF)"/>
            <person name="Walter F."/>
            <person name="Albersmeier A."/>
            <person name="Kalinowski J."/>
            <person name="Ruckert C."/>
        </authorList>
    </citation>
    <scope>NUCLEOTIDE SEQUENCE</scope>
    <source>
        <strain evidence="14">JCM 17251</strain>
    </source>
</reference>
<name>A0A917XXY1_9BACI</name>
<organism evidence="14 15">
    <name type="scientific">Oceanobacillus indicireducens</name>
    <dbReference type="NCBI Taxonomy" id="1004261"/>
    <lineage>
        <taxon>Bacteria</taxon>
        <taxon>Bacillati</taxon>
        <taxon>Bacillota</taxon>
        <taxon>Bacilli</taxon>
        <taxon>Bacillales</taxon>
        <taxon>Bacillaceae</taxon>
        <taxon>Oceanobacillus</taxon>
    </lineage>
</organism>
<dbReference type="InterPro" id="IPR009056">
    <property type="entry name" value="Cyt_c-like_dom"/>
</dbReference>
<dbReference type="RefSeq" id="WP_188856755.1">
    <property type="nucleotide sequence ID" value="NZ_BMOS01000009.1"/>
</dbReference>
<evidence type="ECO:0000256" key="4">
    <source>
        <dbReference type="ARBA" id="ARBA00022692"/>
    </source>
</evidence>
<dbReference type="InterPro" id="IPR036909">
    <property type="entry name" value="Cyt_c-like_dom_sf"/>
</dbReference>
<dbReference type="GO" id="GO:0009055">
    <property type="term" value="F:electron transfer activity"/>
    <property type="evidence" value="ECO:0007669"/>
    <property type="project" value="InterPro"/>
</dbReference>
<comment type="caution">
    <text evidence="14">The sequence shown here is derived from an EMBL/GenBank/DDBJ whole genome shotgun (WGS) entry which is preliminary data.</text>
</comment>
<feature type="transmembrane region" description="Helical" evidence="11">
    <location>
        <begin position="103"/>
        <end position="125"/>
    </location>
</feature>
<evidence type="ECO:0000256" key="10">
    <source>
        <dbReference type="PROSITE-ProRule" id="PRU00433"/>
    </source>
</evidence>
<evidence type="ECO:0000313" key="15">
    <source>
        <dbReference type="Proteomes" id="UP000624041"/>
    </source>
</evidence>
<dbReference type="PROSITE" id="PS51003">
    <property type="entry name" value="CYTB_CTER"/>
    <property type="match status" value="1"/>
</dbReference>
<gene>
    <name evidence="14" type="primary">qcrC</name>
    <name evidence="14" type="ORF">GCM10007971_16120</name>
</gene>
<dbReference type="PANTHER" id="PTHR37823">
    <property type="entry name" value="CYTOCHROME C-553-LIKE"/>
    <property type="match status" value="1"/>
</dbReference>
<evidence type="ECO:0000313" key="14">
    <source>
        <dbReference type="EMBL" id="GGN56353.1"/>
    </source>
</evidence>
<dbReference type="PROSITE" id="PS51007">
    <property type="entry name" value="CYTC"/>
    <property type="match status" value="1"/>
</dbReference>
<dbReference type="GO" id="GO:0016491">
    <property type="term" value="F:oxidoreductase activity"/>
    <property type="evidence" value="ECO:0007669"/>
    <property type="project" value="InterPro"/>
</dbReference>
<protein>
    <submittedName>
        <fullName evidence="14">Menaquinol-cytochrome c reductase cytochrome b/c subunit</fullName>
    </submittedName>
</protein>
<dbReference type="Gene3D" id="1.10.760.10">
    <property type="entry name" value="Cytochrome c-like domain"/>
    <property type="match status" value="1"/>
</dbReference>
<dbReference type="EMBL" id="BMOS01000009">
    <property type="protein sequence ID" value="GGN56353.1"/>
    <property type="molecule type" value="Genomic_DNA"/>
</dbReference>
<proteinExistence type="predicted"/>
<keyword evidence="2" id="KW-0813">Transport</keyword>
<dbReference type="Gene3D" id="1.20.810.10">
    <property type="entry name" value="Cytochrome Bc1 Complex, Chain C"/>
    <property type="match status" value="1"/>
</dbReference>
<keyword evidence="15" id="KW-1185">Reference proteome</keyword>
<evidence type="ECO:0000256" key="1">
    <source>
        <dbReference type="ARBA" id="ARBA00004141"/>
    </source>
</evidence>
<dbReference type="SUPFAM" id="SSF46626">
    <property type="entry name" value="Cytochrome c"/>
    <property type="match status" value="1"/>
</dbReference>
<dbReference type="SUPFAM" id="SSF81648">
    <property type="entry name" value="a domain/subunit of cytochrome bc1 complex (Ubiquinol-cytochrome c reductase)"/>
    <property type="match status" value="1"/>
</dbReference>
<keyword evidence="5 10" id="KW-0479">Metal-binding</keyword>
<evidence type="ECO:0000256" key="11">
    <source>
        <dbReference type="SAM" id="Phobius"/>
    </source>
</evidence>
<keyword evidence="4 11" id="KW-0812">Transmembrane</keyword>
<evidence type="ECO:0000259" key="12">
    <source>
        <dbReference type="PROSITE" id="PS51003"/>
    </source>
</evidence>
<evidence type="ECO:0000256" key="3">
    <source>
        <dbReference type="ARBA" id="ARBA00022617"/>
    </source>
</evidence>
<dbReference type="InterPro" id="IPR051811">
    <property type="entry name" value="Cytochrome_c550/c551-like"/>
</dbReference>
<feature type="domain" description="Cytochrome b/b6 C-terminal region profile" evidence="12">
    <location>
        <begin position="28"/>
        <end position="155"/>
    </location>
</feature>
<keyword evidence="6" id="KW-0249">Electron transport</keyword>
<dbReference type="PANTHER" id="PTHR37823:SF4">
    <property type="entry name" value="MENAQUINOL-CYTOCHROME C REDUCTASE CYTOCHROME B_C SUBUNIT"/>
    <property type="match status" value="1"/>
</dbReference>
<dbReference type="Pfam" id="PF00032">
    <property type="entry name" value="Cytochrom_B_C"/>
    <property type="match status" value="1"/>
</dbReference>
<sequence length="265" mass="29011">MQRGKGMKFVGDSRIKQGPTVSRIPKDYSEYPGRTEAFWPNFLLKEWLAGAVFLIGFLILTLAHPSPLEGLADPTDAAYIPLPDWYFLFLYELLKYEFASGNYILLGMLGIPGIAFGALLLAPFLDNGPGRRPHQRPIAVGMMLLGLASVIWLTYTSAAAVDWESRAEANKPVPPSDDVDVVIDTDHPGYEVYETSCLACHGAELEGTAAPALYGPEFDHTAEEIADISVNGIGAMPPDQFTGTDEELEQLVDFILSVNESIEEE</sequence>
<evidence type="ECO:0000256" key="8">
    <source>
        <dbReference type="ARBA" id="ARBA00023004"/>
    </source>
</evidence>
<dbReference type="AlphaFoldDB" id="A0A917XXY1"/>
<dbReference type="GO" id="GO:0020037">
    <property type="term" value="F:heme binding"/>
    <property type="evidence" value="ECO:0007669"/>
    <property type="project" value="InterPro"/>
</dbReference>
<dbReference type="InterPro" id="IPR036150">
    <property type="entry name" value="Cyt_b/b6_C_sf"/>
</dbReference>
<feature type="transmembrane region" description="Helical" evidence="11">
    <location>
        <begin position="47"/>
        <end position="64"/>
    </location>
</feature>
<keyword evidence="9 11" id="KW-0472">Membrane</keyword>